<dbReference type="OrthoDB" id="9970124at2759"/>
<evidence type="ECO:0000256" key="1">
    <source>
        <dbReference type="SAM" id="MobiDB-lite"/>
    </source>
</evidence>
<reference evidence="3" key="1">
    <citation type="submission" date="2014-09" db="EMBL/GenBank/DDBJ databases">
        <authorList>
            <person name="Sharma Rahul"/>
            <person name="Thines Marco"/>
        </authorList>
    </citation>
    <scope>NUCLEOTIDE SEQUENCE [LARGE SCALE GENOMIC DNA]</scope>
</reference>
<evidence type="ECO:0000313" key="3">
    <source>
        <dbReference type="Proteomes" id="UP000054845"/>
    </source>
</evidence>
<organism evidence="2 3">
    <name type="scientific">Ceraceosorus bombacis</name>
    <dbReference type="NCBI Taxonomy" id="401625"/>
    <lineage>
        <taxon>Eukaryota</taxon>
        <taxon>Fungi</taxon>
        <taxon>Dikarya</taxon>
        <taxon>Basidiomycota</taxon>
        <taxon>Ustilaginomycotina</taxon>
        <taxon>Exobasidiomycetes</taxon>
        <taxon>Ceraceosorales</taxon>
        <taxon>Ceraceosoraceae</taxon>
        <taxon>Ceraceosorus</taxon>
    </lineage>
</organism>
<sequence length="192" mass="22054">MASTDASRLDEAYDEDLTSAYCHCTRCQRFNAAPFVHTLHLPFAAVSWIPEAREDVRAPHLDSNTLQEAQEDRKNRGFPKARGSSWSEMLETYEAQEGRKWKLSWSIWPPTIQRAPSTTEAASNNNINSNNHNNTNNIPTSHFTGKQLASEKAWRLMRPDHHQFYGPWRSFDVQDDGRDKFIGYKGKSERVA</sequence>
<accession>A0A0P1BL00</accession>
<dbReference type="AlphaFoldDB" id="A0A0P1BL00"/>
<feature type="region of interest" description="Disordered" evidence="1">
    <location>
        <begin position="61"/>
        <end position="83"/>
    </location>
</feature>
<dbReference type="InterPro" id="IPR011057">
    <property type="entry name" value="Mss4-like_sf"/>
</dbReference>
<dbReference type="EMBL" id="CCYA01000254">
    <property type="protein sequence ID" value="CEH17145.1"/>
    <property type="molecule type" value="Genomic_DNA"/>
</dbReference>
<dbReference type="Gene3D" id="3.90.1590.10">
    <property type="entry name" value="glutathione-dependent formaldehyde- activating enzyme (gfa)"/>
    <property type="match status" value="1"/>
</dbReference>
<dbReference type="SUPFAM" id="SSF51316">
    <property type="entry name" value="Mss4-like"/>
    <property type="match status" value="1"/>
</dbReference>
<proteinExistence type="predicted"/>
<name>A0A0P1BL00_9BASI</name>
<dbReference type="STRING" id="401625.A0A0P1BL00"/>
<keyword evidence="3" id="KW-1185">Reference proteome</keyword>
<protein>
    <submittedName>
        <fullName evidence="2">Mss4-like</fullName>
    </submittedName>
</protein>
<dbReference type="Proteomes" id="UP000054845">
    <property type="component" value="Unassembled WGS sequence"/>
</dbReference>
<evidence type="ECO:0000313" key="2">
    <source>
        <dbReference type="EMBL" id="CEH17145.1"/>
    </source>
</evidence>